<name>A0A1R3KR04_9ROSI</name>
<dbReference type="PANTHER" id="PTHR47165">
    <property type="entry name" value="OS03G0429900 PROTEIN"/>
    <property type="match status" value="1"/>
</dbReference>
<dbReference type="SUPFAM" id="SSF50249">
    <property type="entry name" value="Nucleic acid-binding proteins"/>
    <property type="match status" value="1"/>
</dbReference>
<evidence type="ECO:0000313" key="3">
    <source>
        <dbReference type="EMBL" id="OMP09515.1"/>
    </source>
</evidence>
<dbReference type="OrthoDB" id="1165990at2759"/>
<evidence type="ECO:0000256" key="1">
    <source>
        <dbReference type="ARBA" id="ARBA00023125"/>
    </source>
</evidence>
<keyword evidence="1" id="KW-0238">DNA-binding</keyword>
<sequence length="595" mass="67870">MCSSSPEANLVQMTSKFDLRDLCDGGVQCFIIVRIVRLWDSIIPPHSYFVGIDFLAVDSESISHQGYAMHGCIPLDIADDFRAKLTEGRIYRISNFEVRPRGKKTHLAIPCQRLLFFNVSTKVDEILHHERSIPYYYFSFASYNDIMTRSNDTFYLIDIIGILDVMTDVVLVELSNNRGTVYKRELFLSLPCGNQVRITIWGPKIHDLDIAIIIRLPYKPVLSVSSLSVKDCRGFVHINSCSATKFHIDPNVIEVTQLRQRFPYDGSMVDLKSTADICPPQDLAYPGALVGLCSSKKNKVSPIIHAVVAALESDRMTPVFIAAGIPTLTYKSNSGCHLSLSIKASNCRQLSSEILLLAHKFLLMDRDLPPKEKLTLPIKRFVSLLEFQLSISYPSSNIDQNEDFQKFSFLEAIVRFILCVSEHFDDYSYYCKRLFLDWLHFEYLKLPSSDEVIKMFENESFMDQLYQRGIIDYQPGLFSFRPVQEEVKTIRVASRMTEVPIVGESEEMFVLRTPPICQAWITSEFMVDAPETRVSGQASVDARKMMGYDSCVTIESIGSFGGMWFLWKCTALRVELISRHRNAIAIRMDFNTEYA</sequence>
<organism evidence="3 4">
    <name type="scientific">Corchorus olitorius</name>
    <dbReference type="NCBI Taxonomy" id="93759"/>
    <lineage>
        <taxon>Eukaryota</taxon>
        <taxon>Viridiplantae</taxon>
        <taxon>Streptophyta</taxon>
        <taxon>Embryophyta</taxon>
        <taxon>Tracheophyta</taxon>
        <taxon>Spermatophyta</taxon>
        <taxon>Magnoliopsida</taxon>
        <taxon>eudicotyledons</taxon>
        <taxon>Gunneridae</taxon>
        <taxon>Pentapetalae</taxon>
        <taxon>rosids</taxon>
        <taxon>malvids</taxon>
        <taxon>Malvales</taxon>
        <taxon>Malvaceae</taxon>
        <taxon>Grewioideae</taxon>
        <taxon>Apeibeae</taxon>
        <taxon>Corchorus</taxon>
    </lineage>
</organism>
<evidence type="ECO:0000259" key="2">
    <source>
        <dbReference type="Pfam" id="PF16900"/>
    </source>
</evidence>
<dbReference type="STRING" id="93759.A0A1R3KR04"/>
<accession>A0A1R3KR04</accession>
<protein>
    <submittedName>
        <fullName evidence="3">Nucleic acid-binding protein</fullName>
    </submittedName>
</protein>
<dbReference type="Proteomes" id="UP000187203">
    <property type="component" value="Unassembled WGS sequence"/>
</dbReference>
<dbReference type="GO" id="GO:0003677">
    <property type="term" value="F:DNA binding"/>
    <property type="evidence" value="ECO:0007669"/>
    <property type="project" value="UniProtKB-KW"/>
</dbReference>
<dbReference type="InterPro" id="IPR012340">
    <property type="entry name" value="NA-bd_OB-fold"/>
</dbReference>
<dbReference type="Gene3D" id="2.40.50.140">
    <property type="entry name" value="Nucleic acid-binding proteins"/>
    <property type="match status" value="2"/>
</dbReference>
<dbReference type="Pfam" id="PF16900">
    <property type="entry name" value="REPA_OB_2"/>
    <property type="match status" value="1"/>
</dbReference>
<gene>
    <name evidence="3" type="ORF">COLO4_05397</name>
</gene>
<comment type="caution">
    <text evidence="3">The sequence shown here is derived from an EMBL/GenBank/DDBJ whole genome shotgun (WGS) entry which is preliminary data.</text>
</comment>
<evidence type="ECO:0000313" key="4">
    <source>
        <dbReference type="Proteomes" id="UP000187203"/>
    </source>
</evidence>
<dbReference type="InterPro" id="IPR031657">
    <property type="entry name" value="REPA_OB_2"/>
</dbReference>
<proteinExistence type="predicted"/>
<dbReference type="EMBL" id="AWUE01012334">
    <property type="protein sequence ID" value="OMP09515.1"/>
    <property type="molecule type" value="Genomic_DNA"/>
</dbReference>
<keyword evidence="4" id="KW-1185">Reference proteome</keyword>
<dbReference type="PANTHER" id="PTHR47165:SF4">
    <property type="entry name" value="OS03G0429900 PROTEIN"/>
    <property type="match status" value="1"/>
</dbReference>
<dbReference type="AlphaFoldDB" id="A0A1R3KR04"/>
<feature type="domain" description="Replication protein A OB" evidence="2">
    <location>
        <begin position="156"/>
        <end position="248"/>
    </location>
</feature>
<reference evidence="4" key="1">
    <citation type="submission" date="2013-09" db="EMBL/GenBank/DDBJ databases">
        <title>Corchorus olitorius genome sequencing.</title>
        <authorList>
            <person name="Alam M."/>
            <person name="Haque M.S."/>
            <person name="Islam M.S."/>
            <person name="Emdad E.M."/>
            <person name="Islam M.M."/>
            <person name="Ahmed B."/>
            <person name="Halim A."/>
            <person name="Hossen Q.M.M."/>
            <person name="Hossain M.Z."/>
            <person name="Ahmed R."/>
            <person name="Khan M.M."/>
            <person name="Islam R."/>
            <person name="Rashid M.M."/>
            <person name="Khan S.A."/>
            <person name="Rahman M.S."/>
            <person name="Alam M."/>
            <person name="Yahiya A.S."/>
            <person name="Khan M.S."/>
            <person name="Azam M.S."/>
            <person name="Haque T."/>
            <person name="Lashkar M.Z.H."/>
            <person name="Akhand A.I."/>
            <person name="Morshed G."/>
            <person name="Roy S."/>
            <person name="Uddin K.S."/>
            <person name="Rabeya T."/>
            <person name="Hossain A.S."/>
            <person name="Chowdhury A."/>
            <person name="Snigdha A.R."/>
            <person name="Mortoza M.S."/>
            <person name="Matin S.A."/>
            <person name="Hoque S.M.E."/>
            <person name="Islam M.K."/>
            <person name="Roy D.K."/>
            <person name="Haider R."/>
            <person name="Moosa M.M."/>
            <person name="Elias S.M."/>
            <person name="Hasan A.M."/>
            <person name="Jahan S."/>
            <person name="Shafiuddin M."/>
            <person name="Mahmood N."/>
            <person name="Shommy N.S."/>
        </authorList>
    </citation>
    <scope>NUCLEOTIDE SEQUENCE [LARGE SCALE GENOMIC DNA]</scope>
    <source>
        <strain evidence="4">cv. O-4</strain>
    </source>
</reference>